<evidence type="ECO:0000313" key="3">
    <source>
        <dbReference type="Proteomes" id="UP001151760"/>
    </source>
</evidence>
<dbReference type="PANTHER" id="PTHR33116:SF84">
    <property type="entry name" value="RNA-DIRECTED DNA POLYMERASE"/>
    <property type="match status" value="1"/>
</dbReference>
<comment type="caution">
    <text evidence="2">The sequence shown here is derived from an EMBL/GenBank/DDBJ whole genome shotgun (WGS) entry which is preliminary data.</text>
</comment>
<protein>
    <submittedName>
        <fullName evidence="2">Uncharacterized protein</fullName>
    </submittedName>
</protein>
<proteinExistence type="predicted"/>
<evidence type="ECO:0000313" key="2">
    <source>
        <dbReference type="EMBL" id="GJT02376.1"/>
    </source>
</evidence>
<dbReference type="Proteomes" id="UP001151760">
    <property type="component" value="Unassembled WGS sequence"/>
</dbReference>
<sequence length="196" mass="21908">MALPPTPVTPTPVTPTPVTPTPEKSDVGLTDCISVWDKELDLVLVMVVAVVGGGVNDQQKFLDIMPFVKGKLPIRYLGVPLITKRLGVKDCKVLIDKIKVRVNNWKNKCLSYTGRLLLIAYILESIYVYWATVFLLPKTVIKDINKLLKGFLWCNGEMTRGKAKVAWKIICRLKDKGGLGLKVLDVWNKALLVKHI</sequence>
<reference evidence="2" key="1">
    <citation type="journal article" date="2022" name="Int. J. Mol. Sci.">
        <title>Draft Genome of Tanacetum Coccineum: Genomic Comparison of Closely Related Tanacetum-Family Plants.</title>
        <authorList>
            <person name="Yamashiro T."/>
            <person name="Shiraishi A."/>
            <person name="Nakayama K."/>
            <person name="Satake H."/>
        </authorList>
    </citation>
    <scope>NUCLEOTIDE SEQUENCE</scope>
</reference>
<dbReference type="PANTHER" id="PTHR33116">
    <property type="entry name" value="REVERSE TRANSCRIPTASE ZINC-BINDING DOMAIN-CONTAINING PROTEIN-RELATED-RELATED"/>
    <property type="match status" value="1"/>
</dbReference>
<organism evidence="2 3">
    <name type="scientific">Tanacetum coccineum</name>
    <dbReference type="NCBI Taxonomy" id="301880"/>
    <lineage>
        <taxon>Eukaryota</taxon>
        <taxon>Viridiplantae</taxon>
        <taxon>Streptophyta</taxon>
        <taxon>Embryophyta</taxon>
        <taxon>Tracheophyta</taxon>
        <taxon>Spermatophyta</taxon>
        <taxon>Magnoliopsida</taxon>
        <taxon>eudicotyledons</taxon>
        <taxon>Gunneridae</taxon>
        <taxon>Pentapetalae</taxon>
        <taxon>asterids</taxon>
        <taxon>campanulids</taxon>
        <taxon>Asterales</taxon>
        <taxon>Asteraceae</taxon>
        <taxon>Asteroideae</taxon>
        <taxon>Anthemideae</taxon>
        <taxon>Anthemidinae</taxon>
        <taxon>Tanacetum</taxon>
    </lineage>
</organism>
<feature type="compositionally biased region" description="Pro residues" evidence="1">
    <location>
        <begin position="1"/>
        <end position="20"/>
    </location>
</feature>
<feature type="region of interest" description="Disordered" evidence="1">
    <location>
        <begin position="1"/>
        <end position="25"/>
    </location>
</feature>
<evidence type="ECO:0000256" key="1">
    <source>
        <dbReference type="SAM" id="MobiDB-lite"/>
    </source>
</evidence>
<name>A0ABQ5AI68_9ASTR</name>
<dbReference type="EMBL" id="BQNB010012344">
    <property type="protein sequence ID" value="GJT02376.1"/>
    <property type="molecule type" value="Genomic_DNA"/>
</dbReference>
<keyword evidence="3" id="KW-1185">Reference proteome</keyword>
<gene>
    <name evidence="2" type="ORF">Tco_0823545</name>
</gene>
<accession>A0ABQ5AI68</accession>
<reference evidence="2" key="2">
    <citation type="submission" date="2022-01" db="EMBL/GenBank/DDBJ databases">
        <authorList>
            <person name="Yamashiro T."/>
            <person name="Shiraishi A."/>
            <person name="Satake H."/>
            <person name="Nakayama K."/>
        </authorList>
    </citation>
    <scope>NUCLEOTIDE SEQUENCE</scope>
</reference>